<dbReference type="SUPFAM" id="SSF53187">
    <property type="entry name" value="Zn-dependent exopeptidases"/>
    <property type="match status" value="1"/>
</dbReference>
<dbReference type="InterPro" id="IPR051458">
    <property type="entry name" value="Cyt/Met_Dipeptidase"/>
</dbReference>
<dbReference type="EMBL" id="JASNJE010000015">
    <property type="protein sequence ID" value="MDK3074068.1"/>
    <property type="molecule type" value="Genomic_DNA"/>
</dbReference>
<evidence type="ECO:0000259" key="4">
    <source>
        <dbReference type="Pfam" id="PF07687"/>
    </source>
</evidence>
<keyword evidence="2" id="KW-0479">Metal-binding</keyword>
<dbReference type="Gene3D" id="3.30.70.360">
    <property type="match status" value="1"/>
</dbReference>
<dbReference type="Pfam" id="PF01546">
    <property type="entry name" value="Peptidase_M20"/>
    <property type="match status" value="1"/>
</dbReference>
<organism evidence="5 6">
    <name type="scientific">Sedimentitalea xiamensis</name>
    <dbReference type="NCBI Taxonomy" id="3050037"/>
    <lineage>
        <taxon>Bacteria</taxon>
        <taxon>Pseudomonadati</taxon>
        <taxon>Pseudomonadota</taxon>
        <taxon>Alphaproteobacteria</taxon>
        <taxon>Rhodobacterales</taxon>
        <taxon>Paracoccaceae</taxon>
        <taxon>Sedimentitalea</taxon>
    </lineage>
</organism>
<dbReference type="PANTHER" id="PTHR43270">
    <property type="entry name" value="BETA-ALA-HIS DIPEPTIDASE"/>
    <property type="match status" value="1"/>
</dbReference>
<evidence type="ECO:0000313" key="6">
    <source>
        <dbReference type="Proteomes" id="UP001227126"/>
    </source>
</evidence>
<sequence>MTEDNSYGHRKDGGDQARARAVAAAQTLVDTGRFRDDLAALVAWPTESQVPERAADLRRYLHQAMQPMLSRLGFACHVLDNPVPGGAPLLVATRQEGADRPTVLSYGHGDVIRGQADQWRAGLSPFDLTQEGDRLYGRGAADNKGQHLVNILALDAVLRARGRLGFNAKILIEMSEETGSAGLAAFCDRHRDLLSADVLIASDGPRVQAEVPTLFMGSRGAVNFDLRVDLRDGAHHSGNWGGLLADPAIVLCHAIASITDARGRIAVPEWRPDSLTEAVRDALRDIPVTDGPGPHVDADWGEPGLSPAERAFGWNSFAVLAMKSGDPDAPVNAISGQARATCQLRFVVGTQADDILSALRRQLDRQGFAQVQVVAQQDGSFPATRLRIDHPWVRFVAGSIRATTGRAPHILPNLAGSLPNDCFSDVLGLPTVWVPHSYRGCSQHAPNEHVLTSLCRDALGLMTGLFWDVGTLPDGTEASLSGAFSG</sequence>
<keyword evidence="6" id="KW-1185">Reference proteome</keyword>
<evidence type="ECO:0000256" key="3">
    <source>
        <dbReference type="ARBA" id="ARBA00022801"/>
    </source>
</evidence>
<evidence type="ECO:0000313" key="5">
    <source>
        <dbReference type="EMBL" id="MDK3074068.1"/>
    </source>
</evidence>
<evidence type="ECO:0000256" key="1">
    <source>
        <dbReference type="ARBA" id="ARBA00022670"/>
    </source>
</evidence>
<keyword evidence="3" id="KW-0378">Hydrolase</keyword>
<dbReference type="RefSeq" id="WP_284486003.1">
    <property type="nucleotide sequence ID" value="NZ_JASNJE010000015.1"/>
</dbReference>
<dbReference type="Proteomes" id="UP001227126">
    <property type="component" value="Unassembled WGS sequence"/>
</dbReference>
<evidence type="ECO:0000256" key="2">
    <source>
        <dbReference type="ARBA" id="ARBA00022723"/>
    </source>
</evidence>
<proteinExistence type="predicted"/>
<dbReference type="InterPro" id="IPR002933">
    <property type="entry name" value="Peptidase_M20"/>
</dbReference>
<comment type="caution">
    <text evidence="5">The sequence shown here is derived from an EMBL/GenBank/DDBJ whole genome shotgun (WGS) entry which is preliminary data.</text>
</comment>
<dbReference type="Gene3D" id="3.40.630.10">
    <property type="entry name" value="Zn peptidases"/>
    <property type="match status" value="1"/>
</dbReference>
<keyword evidence="1" id="KW-0645">Protease</keyword>
<name>A0ABT7FG65_9RHOB</name>
<reference evidence="5 6" key="1">
    <citation type="submission" date="2023-05" db="EMBL/GenBank/DDBJ databases">
        <title>Sedimentitalea sp. nov. JM2-8.</title>
        <authorList>
            <person name="Huang J."/>
        </authorList>
    </citation>
    <scope>NUCLEOTIDE SEQUENCE [LARGE SCALE GENOMIC DNA]</scope>
    <source>
        <strain evidence="5 6">JM2-8</strain>
    </source>
</reference>
<accession>A0ABT7FG65</accession>
<dbReference type="PANTHER" id="PTHR43270:SF12">
    <property type="entry name" value="SUCCINYL-DIAMINOPIMELATE DESUCCINYLASE"/>
    <property type="match status" value="1"/>
</dbReference>
<feature type="domain" description="Peptidase M20 dimerisation" evidence="4">
    <location>
        <begin position="217"/>
        <end position="365"/>
    </location>
</feature>
<dbReference type="NCBIfam" id="NF005478">
    <property type="entry name" value="PRK07079.1"/>
    <property type="match status" value="1"/>
</dbReference>
<gene>
    <name evidence="5" type="ORF">QO034_13180</name>
</gene>
<protein>
    <submittedName>
        <fullName evidence="5">M20 family metallopeptidase</fullName>
    </submittedName>
</protein>
<dbReference type="InterPro" id="IPR011650">
    <property type="entry name" value="Peptidase_M20_dimer"/>
</dbReference>
<dbReference type="Pfam" id="PF07687">
    <property type="entry name" value="M20_dimer"/>
    <property type="match status" value="1"/>
</dbReference>